<proteinExistence type="predicted"/>
<reference evidence="1 2" key="1">
    <citation type="submission" date="2018-10" db="EMBL/GenBank/DDBJ databases">
        <title>Isolation from soil.</title>
        <authorList>
            <person name="Hu J."/>
        </authorList>
    </citation>
    <scope>NUCLEOTIDE SEQUENCE [LARGE SCALE GENOMIC DNA]</scope>
    <source>
        <strain evidence="1 2">NEAU-Ht49</strain>
    </source>
</reference>
<organism evidence="1 2">
    <name type="scientific">Actinomadura harenae</name>
    <dbReference type="NCBI Taxonomy" id="2483351"/>
    <lineage>
        <taxon>Bacteria</taxon>
        <taxon>Bacillati</taxon>
        <taxon>Actinomycetota</taxon>
        <taxon>Actinomycetes</taxon>
        <taxon>Streptosporangiales</taxon>
        <taxon>Thermomonosporaceae</taxon>
        <taxon>Actinomadura</taxon>
    </lineage>
</organism>
<keyword evidence="2" id="KW-1185">Reference proteome</keyword>
<sequence>MVWSVGTFEWWDDVFQRLPRDVLDDYLRILRVVHRHFEGRIIRAPGVKGSDWISIDDAGRLSRGPADASHFTPNPYAGERGQTPLAVGHLRDLMAAYPDCRCGALVRGDVLVIFRLPGSRRIVDTAVDVHLAHRPPAGVEHGFFRFPFETEGRLVRRMRMDPDTVEFVERER</sequence>
<dbReference type="Proteomes" id="UP000282674">
    <property type="component" value="Unassembled WGS sequence"/>
</dbReference>
<dbReference type="AlphaFoldDB" id="A0A3M2M4I0"/>
<gene>
    <name evidence="1" type="ORF">EBO15_14725</name>
</gene>
<accession>A0A3M2M4I0</accession>
<dbReference type="EMBL" id="RFFG01000022">
    <property type="protein sequence ID" value="RMI43950.1"/>
    <property type="molecule type" value="Genomic_DNA"/>
</dbReference>
<protein>
    <submittedName>
        <fullName evidence="1">Uncharacterized protein</fullName>
    </submittedName>
</protein>
<comment type="caution">
    <text evidence="1">The sequence shown here is derived from an EMBL/GenBank/DDBJ whole genome shotgun (WGS) entry which is preliminary data.</text>
</comment>
<evidence type="ECO:0000313" key="1">
    <source>
        <dbReference type="EMBL" id="RMI43950.1"/>
    </source>
</evidence>
<name>A0A3M2M4I0_9ACTN</name>
<evidence type="ECO:0000313" key="2">
    <source>
        <dbReference type="Proteomes" id="UP000282674"/>
    </source>
</evidence>